<evidence type="ECO:0000313" key="3">
    <source>
        <dbReference type="EMBL" id="KAJ8496054.1"/>
    </source>
</evidence>
<keyword evidence="2" id="KW-1133">Transmembrane helix</keyword>
<organism evidence="3 4">
    <name type="scientific">Trametes cubensis</name>
    <dbReference type="NCBI Taxonomy" id="1111947"/>
    <lineage>
        <taxon>Eukaryota</taxon>
        <taxon>Fungi</taxon>
        <taxon>Dikarya</taxon>
        <taxon>Basidiomycota</taxon>
        <taxon>Agaricomycotina</taxon>
        <taxon>Agaricomycetes</taxon>
        <taxon>Polyporales</taxon>
        <taxon>Polyporaceae</taxon>
        <taxon>Trametes</taxon>
    </lineage>
</organism>
<gene>
    <name evidence="3" type="ORF">ONZ51_g1368</name>
</gene>
<keyword evidence="4" id="KW-1185">Reference proteome</keyword>
<keyword evidence="2" id="KW-0812">Transmembrane</keyword>
<keyword evidence="2" id="KW-0472">Membrane</keyword>
<evidence type="ECO:0000256" key="2">
    <source>
        <dbReference type="SAM" id="Phobius"/>
    </source>
</evidence>
<comment type="caution">
    <text evidence="3">The sequence shown here is derived from an EMBL/GenBank/DDBJ whole genome shotgun (WGS) entry which is preliminary data.</text>
</comment>
<feature type="transmembrane region" description="Helical" evidence="2">
    <location>
        <begin position="166"/>
        <end position="188"/>
    </location>
</feature>
<feature type="transmembrane region" description="Helical" evidence="2">
    <location>
        <begin position="20"/>
        <end position="38"/>
    </location>
</feature>
<dbReference type="EMBL" id="JAPEVG010000018">
    <property type="protein sequence ID" value="KAJ8496054.1"/>
    <property type="molecule type" value="Genomic_DNA"/>
</dbReference>
<feature type="transmembrane region" description="Helical" evidence="2">
    <location>
        <begin position="50"/>
        <end position="78"/>
    </location>
</feature>
<reference evidence="3" key="1">
    <citation type="submission" date="2022-11" db="EMBL/GenBank/DDBJ databases">
        <title>Genome Sequence of Cubamyces cubensis.</title>
        <authorList>
            <person name="Buettner E."/>
        </authorList>
    </citation>
    <scope>NUCLEOTIDE SEQUENCE</scope>
    <source>
        <strain evidence="3">MPL-01</strain>
    </source>
</reference>
<feature type="transmembrane region" description="Helical" evidence="2">
    <location>
        <begin position="245"/>
        <end position="266"/>
    </location>
</feature>
<feature type="compositionally biased region" description="Polar residues" evidence="1">
    <location>
        <begin position="333"/>
        <end position="344"/>
    </location>
</feature>
<feature type="transmembrane region" description="Helical" evidence="2">
    <location>
        <begin position="208"/>
        <end position="225"/>
    </location>
</feature>
<protein>
    <submittedName>
        <fullName evidence="3">Uncharacterized protein</fullName>
    </submittedName>
</protein>
<feature type="transmembrane region" description="Helical" evidence="2">
    <location>
        <begin position="126"/>
        <end position="146"/>
    </location>
</feature>
<evidence type="ECO:0000313" key="4">
    <source>
        <dbReference type="Proteomes" id="UP001215151"/>
    </source>
</evidence>
<accession>A0AAD7U1Q6</accession>
<dbReference type="Proteomes" id="UP001215151">
    <property type="component" value="Unassembled WGS sequence"/>
</dbReference>
<sequence>MALPNFNIDEAYLIGSWLESFFWGIYTLLFGMTMHTIYKKRKDGINRFTTVSLVLLYLLASAHMSLGLVCLIQGFIIYRDTIGPIEYFASVFIRVNMAKDYLYITNMFLGDLIVVWRLYIVWGKSYLCAALPFLMCVAEFVAGYGATSQWLLPHPNGWEMLRWGTAMFTISMVTNILVTAVIASRIWYVSMRTRQVMGVDSGGRYNRVILLIVESGALISTAKIIEFTLFKLTPGNATKGLHAMYILYEILPQVTGIVPTMIIYAVNKGFTQRDDYYTSHKTTLAFATQTDNEMTAHTNTSLSAVVFAPSDEAMAAKKADPQRGVMGELTLKRSPSSSFTESQV</sequence>
<evidence type="ECO:0000256" key="1">
    <source>
        <dbReference type="SAM" id="MobiDB-lite"/>
    </source>
</evidence>
<feature type="region of interest" description="Disordered" evidence="1">
    <location>
        <begin position="317"/>
        <end position="344"/>
    </location>
</feature>
<dbReference type="AlphaFoldDB" id="A0AAD7U1Q6"/>
<name>A0AAD7U1Q6_9APHY</name>
<feature type="transmembrane region" description="Helical" evidence="2">
    <location>
        <begin position="101"/>
        <end position="119"/>
    </location>
</feature>
<proteinExistence type="predicted"/>